<gene>
    <name evidence="1" type="ORF">GSMUA_65420.1</name>
</gene>
<protein>
    <submittedName>
        <fullName evidence="1">(wild Malaysian banana) hypothetical protein</fullName>
    </submittedName>
</protein>
<reference evidence="1" key="1">
    <citation type="submission" date="2021-03" db="EMBL/GenBank/DDBJ databases">
        <authorList>
            <consortium name="Genoscope - CEA"/>
            <person name="William W."/>
        </authorList>
    </citation>
    <scope>NUCLEOTIDE SEQUENCE</scope>
    <source>
        <strain evidence="1">Doubled-haploid Pahang</strain>
    </source>
</reference>
<name>A0A8D7B4W2_MUSAM</name>
<dbReference type="EMBL" id="HG996467">
    <property type="protein sequence ID" value="CAG1861648.1"/>
    <property type="molecule type" value="Genomic_DNA"/>
</dbReference>
<proteinExistence type="predicted"/>
<organism evidence="1">
    <name type="scientific">Musa acuminata subsp. malaccensis</name>
    <name type="common">Wild banana</name>
    <name type="synonym">Musa malaccensis</name>
    <dbReference type="NCBI Taxonomy" id="214687"/>
    <lineage>
        <taxon>Eukaryota</taxon>
        <taxon>Viridiplantae</taxon>
        <taxon>Streptophyta</taxon>
        <taxon>Embryophyta</taxon>
        <taxon>Tracheophyta</taxon>
        <taxon>Spermatophyta</taxon>
        <taxon>Magnoliopsida</taxon>
        <taxon>Liliopsida</taxon>
        <taxon>Zingiberales</taxon>
        <taxon>Musaceae</taxon>
        <taxon>Musa</taxon>
    </lineage>
</organism>
<accession>A0A8D7B4W2</accession>
<evidence type="ECO:0000313" key="1">
    <source>
        <dbReference type="EMBL" id="CAG1861648.1"/>
    </source>
</evidence>
<dbReference type="AlphaFoldDB" id="A0A8D7B4W2"/>
<sequence>MVEQNLNRCLLTFILRVGGQRRNRAFSCHHLLRHIKPNEPNESNYVHNE</sequence>